<dbReference type="AlphaFoldDB" id="A0A1Y4SUN0"/>
<dbReference type="EMBL" id="NFLJ01000027">
    <property type="protein sequence ID" value="OUQ33625.1"/>
    <property type="molecule type" value="Genomic_DNA"/>
</dbReference>
<comment type="caution">
    <text evidence="5">The sequence shown here is derived from an EMBL/GenBank/DDBJ whole genome shotgun (WGS) entry which is preliminary data.</text>
</comment>
<dbReference type="Pfam" id="PF02737">
    <property type="entry name" value="3HCDH_N"/>
    <property type="match status" value="1"/>
</dbReference>
<name>A0A1Y4SUN0_9FIRM</name>
<reference evidence="5 6" key="1">
    <citation type="journal article" date="2018" name="BMC Genomics">
        <title>Whole genome sequencing and function prediction of 133 gut anaerobes isolated from chicken caecum in pure cultures.</title>
        <authorList>
            <person name="Medvecky M."/>
            <person name="Cejkova D."/>
            <person name="Polansky O."/>
            <person name="Karasova D."/>
            <person name="Kubasova T."/>
            <person name="Cizek A."/>
            <person name="Rychlik I."/>
        </authorList>
    </citation>
    <scope>NUCLEOTIDE SEQUENCE [LARGE SCALE GENOMIC DNA]</scope>
    <source>
        <strain evidence="5 6">An13</strain>
    </source>
</reference>
<dbReference type="GO" id="GO:0006631">
    <property type="term" value="P:fatty acid metabolic process"/>
    <property type="evidence" value="ECO:0007669"/>
    <property type="project" value="InterPro"/>
</dbReference>
<keyword evidence="6" id="KW-1185">Reference proteome</keyword>
<comment type="similarity">
    <text evidence="1">Belongs to the 3-hydroxyacyl-CoA dehydrogenase family.</text>
</comment>
<dbReference type="InterPro" id="IPR006176">
    <property type="entry name" value="3-OHacyl-CoA_DH_NAD-bd"/>
</dbReference>
<dbReference type="InterPro" id="IPR036291">
    <property type="entry name" value="NAD(P)-bd_dom_sf"/>
</dbReference>
<dbReference type="GO" id="GO:0070403">
    <property type="term" value="F:NAD+ binding"/>
    <property type="evidence" value="ECO:0007669"/>
    <property type="project" value="InterPro"/>
</dbReference>
<keyword evidence="2" id="KW-0560">Oxidoreductase</keyword>
<dbReference type="SUPFAM" id="SSF51735">
    <property type="entry name" value="NAD(P)-binding Rossmann-fold domains"/>
    <property type="match status" value="1"/>
</dbReference>
<accession>A0A1Y4SUN0</accession>
<dbReference type="InterPro" id="IPR008927">
    <property type="entry name" value="6-PGluconate_DH-like_C_sf"/>
</dbReference>
<dbReference type="RefSeq" id="WP_087358689.1">
    <property type="nucleotide sequence ID" value="NZ_NFLJ01000027.1"/>
</dbReference>
<evidence type="ECO:0000259" key="3">
    <source>
        <dbReference type="Pfam" id="PF00725"/>
    </source>
</evidence>
<evidence type="ECO:0000256" key="2">
    <source>
        <dbReference type="ARBA" id="ARBA00023002"/>
    </source>
</evidence>
<dbReference type="PANTHER" id="PTHR48075:SF7">
    <property type="entry name" value="3-HYDROXYACYL-COA DEHYDROGENASE-RELATED"/>
    <property type="match status" value="1"/>
</dbReference>
<dbReference type="OrthoDB" id="9771883at2"/>
<evidence type="ECO:0000313" key="6">
    <source>
        <dbReference type="Proteomes" id="UP000195305"/>
    </source>
</evidence>
<sequence>MRQRKHLNSFIRNTDDSRDSYTLIDFIEGIPLPFQTHNQKVVTVLGANGTMGRNVSAIFASFGECIVFMVCRDMEKANEAKELAIQSIRCESIGKNLFPGTYENLDSYIKRSNIVFESVSEDFQIKKNVYQKIKPFLKDDAIIATGTSGLSIKELSEIFDKHKNRFFGIHMFNPPYNLTLCELVTHSDEQRETAIQLKDYLQTKLNRTVVEVKDEPSFLGNRIGFFFIGEAMKLAEKYQDQGGIDYIDSILGCFTGRNMSPLVTADFVGLDVTKSIVDYIYENVLDEYRDSFAAPDYLNQLVMENKLGRKVNKGFYFKDRDRQLNFVYDIKQNNYRLMNNYQFYFANEMIKLFKNGQYEKGINLLIDDESQEATLCKKMLLSYIVYSLKISSEVSTDIASCDDAMATGFSWIPPIALIELLGGKEKTKYLINKYLDARYQHIINDKDFYKCIPEHSKYDFRPFLKAKY</sequence>
<evidence type="ECO:0000313" key="5">
    <source>
        <dbReference type="EMBL" id="OUQ33625.1"/>
    </source>
</evidence>
<dbReference type="InterPro" id="IPR006108">
    <property type="entry name" value="3HC_DH_C"/>
</dbReference>
<evidence type="ECO:0008006" key="7">
    <source>
        <dbReference type="Google" id="ProtNLM"/>
    </source>
</evidence>
<dbReference type="Pfam" id="PF00725">
    <property type="entry name" value="3HCDH"/>
    <property type="match status" value="1"/>
</dbReference>
<feature type="domain" description="3-hydroxyacyl-CoA dehydrogenase C-terminal" evidence="3">
    <location>
        <begin position="218"/>
        <end position="316"/>
    </location>
</feature>
<dbReference type="SUPFAM" id="SSF48179">
    <property type="entry name" value="6-phosphogluconate dehydrogenase C-terminal domain-like"/>
    <property type="match status" value="1"/>
</dbReference>
<proteinExistence type="inferred from homology"/>
<organism evidence="5 6">
    <name type="scientific">Massilimicrobiota timonensis</name>
    <dbReference type="NCBI Taxonomy" id="1776392"/>
    <lineage>
        <taxon>Bacteria</taxon>
        <taxon>Bacillati</taxon>
        <taxon>Bacillota</taxon>
        <taxon>Erysipelotrichia</taxon>
        <taxon>Erysipelotrichales</taxon>
        <taxon>Erysipelotrichaceae</taxon>
        <taxon>Massilimicrobiota</taxon>
    </lineage>
</organism>
<dbReference type="GO" id="GO:0016616">
    <property type="term" value="F:oxidoreductase activity, acting on the CH-OH group of donors, NAD or NADP as acceptor"/>
    <property type="evidence" value="ECO:0007669"/>
    <property type="project" value="InterPro"/>
</dbReference>
<dbReference type="Gene3D" id="1.10.1040.50">
    <property type="match status" value="1"/>
</dbReference>
<dbReference type="Gene3D" id="3.40.50.720">
    <property type="entry name" value="NAD(P)-binding Rossmann-like Domain"/>
    <property type="match status" value="1"/>
</dbReference>
<feature type="domain" description="3-hydroxyacyl-CoA dehydrogenase NAD binding" evidence="4">
    <location>
        <begin position="42"/>
        <end position="214"/>
    </location>
</feature>
<protein>
    <recommendedName>
        <fullName evidence="7">3-hydroxyacyl-CoA dehydrogenase</fullName>
    </recommendedName>
</protein>
<gene>
    <name evidence="5" type="ORF">B5E75_09480</name>
</gene>
<dbReference type="Proteomes" id="UP000195305">
    <property type="component" value="Unassembled WGS sequence"/>
</dbReference>
<dbReference type="PANTHER" id="PTHR48075">
    <property type="entry name" value="3-HYDROXYACYL-COA DEHYDROGENASE FAMILY PROTEIN"/>
    <property type="match status" value="1"/>
</dbReference>
<evidence type="ECO:0000256" key="1">
    <source>
        <dbReference type="ARBA" id="ARBA00009463"/>
    </source>
</evidence>
<evidence type="ECO:0000259" key="4">
    <source>
        <dbReference type="Pfam" id="PF02737"/>
    </source>
</evidence>